<gene>
    <name evidence="1" type="ORF">ACFO3I_16735</name>
</gene>
<proteinExistence type="predicted"/>
<dbReference type="InterPro" id="IPR021974">
    <property type="entry name" value="DUF3581"/>
</dbReference>
<dbReference type="RefSeq" id="WP_377335944.1">
    <property type="nucleotide sequence ID" value="NZ_JBHSGB010000017.1"/>
</dbReference>
<protein>
    <submittedName>
        <fullName evidence="1">DUF3581 family protein</fullName>
    </submittedName>
</protein>
<dbReference type="Proteomes" id="UP001595962">
    <property type="component" value="Unassembled WGS sequence"/>
</dbReference>
<dbReference type="EMBL" id="JBHSGB010000017">
    <property type="protein sequence ID" value="MFC4656668.1"/>
    <property type="molecule type" value="Genomic_DNA"/>
</dbReference>
<evidence type="ECO:0000313" key="2">
    <source>
        <dbReference type="Proteomes" id="UP001595962"/>
    </source>
</evidence>
<dbReference type="Pfam" id="PF12119">
    <property type="entry name" value="DUF3581"/>
    <property type="match status" value="1"/>
</dbReference>
<name>A0ABV9JQY0_9GAMM</name>
<organism evidence="1 2">
    <name type="scientific">Rheinheimera marina</name>
    <dbReference type="NCBI Taxonomy" id="1774958"/>
    <lineage>
        <taxon>Bacteria</taxon>
        <taxon>Pseudomonadati</taxon>
        <taxon>Pseudomonadota</taxon>
        <taxon>Gammaproteobacteria</taxon>
        <taxon>Chromatiales</taxon>
        <taxon>Chromatiaceae</taxon>
        <taxon>Rheinheimera</taxon>
    </lineage>
</organism>
<keyword evidence="2" id="KW-1185">Reference proteome</keyword>
<accession>A0ABV9JQY0</accession>
<sequence length="248" mass="28165">MFLQQFINLQGETVQFSREQACRFAKEVATDFNPIHDAYSKRFCVPGDLLFAHMVAQHGLAAQLECSFAGMVSADVPLRSVQQDDQWLLKDAADKNYLILRQQGELVHDAAYIEALVKDYVRFSGQNFPHILQPLMQQHQVMINPQRPLVIYERMSLQFDRFGPSAPSLQLADCQLQVEGKRGLAILGFELIADGQYIGRGEKRMILSNLQPYNHEVMQQMVDFYNARKLQFADRLPASAKGEALCGI</sequence>
<comment type="caution">
    <text evidence="1">The sequence shown here is derived from an EMBL/GenBank/DDBJ whole genome shotgun (WGS) entry which is preliminary data.</text>
</comment>
<reference evidence="2" key="1">
    <citation type="journal article" date="2019" name="Int. J. Syst. Evol. Microbiol.">
        <title>The Global Catalogue of Microorganisms (GCM) 10K type strain sequencing project: providing services to taxonomists for standard genome sequencing and annotation.</title>
        <authorList>
            <consortium name="The Broad Institute Genomics Platform"/>
            <consortium name="The Broad Institute Genome Sequencing Center for Infectious Disease"/>
            <person name="Wu L."/>
            <person name="Ma J."/>
        </authorList>
    </citation>
    <scope>NUCLEOTIDE SEQUENCE [LARGE SCALE GENOMIC DNA]</scope>
    <source>
        <strain evidence="2">DT28</strain>
    </source>
</reference>
<evidence type="ECO:0000313" key="1">
    <source>
        <dbReference type="EMBL" id="MFC4656668.1"/>
    </source>
</evidence>